<dbReference type="GO" id="GO:0005576">
    <property type="term" value="C:extracellular region"/>
    <property type="evidence" value="ECO:0007669"/>
    <property type="project" value="UniProtKB-SubCell"/>
</dbReference>
<dbReference type="GO" id="GO:0019722">
    <property type="term" value="P:calcium-mediated signaling"/>
    <property type="evidence" value="ECO:0007669"/>
    <property type="project" value="TreeGrafter"/>
</dbReference>
<dbReference type="InterPro" id="IPR008801">
    <property type="entry name" value="RALF"/>
</dbReference>
<evidence type="ECO:0000256" key="6">
    <source>
        <dbReference type="ARBA" id="ARBA00023157"/>
    </source>
</evidence>
<evidence type="ECO:0000256" key="3">
    <source>
        <dbReference type="ARBA" id="ARBA00022525"/>
    </source>
</evidence>
<protein>
    <submittedName>
        <fullName evidence="8">Uncharacterized protein</fullName>
    </submittedName>
</protein>
<comment type="similarity">
    <text evidence="2">Belongs to the plant rapid alkalinization factor (RALF) family.</text>
</comment>
<dbReference type="EMBL" id="CABITT030000006">
    <property type="protein sequence ID" value="VVB07984.1"/>
    <property type="molecule type" value="Genomic_DNA"/>
</dbReference>
<gene>
    <name evidence="8" type="ORF">ANE_LOCUS18428</name>
</gene>
<organism evidence="8 9">
    <name type="scientific">Arabis nemorensis</name>
    <dbReference type="NCBI Taxonomy" id="586526"/>
    <lineage>
        <taxon>Eukaryota</taxon>
        <taxon>Viridiplantae</taxon>
        <taxon>Streptophyta</taxon>
        <taxon>Embryophyta</taxon>
        <taxon>Tracheophyta</taxon>
        <taxon>Spermatophyta</taxon>
        <taxon>Magnoliopsida</taxon>
        <taxon>eudicotyledons</taxon>
        <taxon>Gunneridae</taxon>
        <taxon>Pentapetalae</taxon>
        <taxon>rosids</taxon>
        <taxon>malvids</taxon>
        <taxon>Brassicales</taxon>
        <taxon>Brassicaceae</taxon>
        <taxon>Arabideae</taxon>
        <taxon>Arabis</taxon>
    </lineage>
</organism>
<feature type="chain" id="PRO_5021990109" evidence="7">
    <location>
        <begin position="22"/>
        <end position="100"/>
    </location>
</feature>
<name>A0A565C2V2_9BRAS</name>
<dbReference type="AlphaFoldDB" id="A0A565C2V2"/>
<evidence type="ECO:0000313" key="9">
    <source>
        <dbReference type="Proteomes" id="UP000489600"/>
    </source>
</evidence>
<keyword evidence="5 7" id="KW-0732">Signal</keyword>
<keyword evidence="6" id="KW-1015">Disulfide bond</keyword>
<dbReference type="OrthoDB" id="1056377at2759"/>
<evidence type="ECO:0000256" key="5">
    <source>
        <dbReference type="ARBA" id="ARBA00022729"/>
    </source>
</evidence>
<comment type="caution">
    <text evidence="8">The sequence shown here is derived from an EMBL/GenBank/DDBJ whole genome shotgun (WGS) entry which is preliminary data.</text>
</comment>
<evidence type="ECO:0000256" key="7">
    <source>
        <dbReference type="SAM" id="SignalP"/>
    </source>
</evidence>
<evidence type="ECO:0000256" key="1">
    <source>
        <dbReference type="ARBA" id="ARBA00004613"/>
    </source>
</evidence>
<proteinExistence type="inferred from homology"/>
<dbReference type="Pfam" id="PF05498">
    <property type="entry name" value="RALF"/>
    <property type="match status" value="1"/>
</dbReference>
<reference evidence="8" key="1">
    <citation type="submission" date="2019-07" db="EMBL/GenBank/DDBJ databases">
        <authorList>
            <person name="Dittberner H."/>
        </authorList>
    </citation>
    <scope>NUCLEOTIDE SEQUENCE [LARGE SCALE GENOMIC DNA]</scope>
</reference>
<dbReference type="GO" id="GO:0040008">
    <property type="term" value="P:regulation of growth"/>
    <property type="evidence" value="ECO:0007669"/>
    <property type="project" value="UniProtKB-ARBA"/>
</dbReference>
<accession>A0A565C2V2</accession>
<keyword evidence="3" id="KW-0964">Secreted</keyword>
<sequence>MMNYMKLLIIAVIVLPALVQSRQVKCDRLFGDCIDGGQEVIMKIMRSGLDVSRRILQAARYISYDALKNNTPDQGHGKPRPAYPYRRGCDVHTTCYRFTD</sequence>
<dbReference type="PANTHER" id="PTHR33136:SF48">
    <property type="entry name" value="PROTEIN RALF-LIKE 14-RELATED"/>
    <property type="match status" value="1"/>
</dbReference>
<evidence type="ECO:0000313" key="8">
    <source>
        <dbReference type="EMBL" id="VVB07984.1"/>
    </source>
</evidence>
<evidence type="ECO:0000256" key="4">
    <source>
        <dbReference type="ARBA" id="ARBA00022702"/>
    </source>
</evidence>
<dbReference type="GO" id="GO:0005179">
    <property type="term" value="F:hormone activity"/>
    <property type="evidence" value="ECO:0007669"/>
    <property type="project" value="UniProtKB-KW"/>
</dbReference>
<dbReference type="Proteomes" id="UP000489600">
    <property type="component" value="Unassembled WGS sequence"/>
</dbReference>
<comment type="subcellular location">
    <subcellularLocation>
        <location evidence="1">Secreted</location>
    </subcellularLocation>
</comment>
<evidence type="ECO:0000256" key="2">
    <source>
        <dbReference type="ARBA" id="ARBA00009178"/>
    </source>
</evidence>
<dbReference type="PANTHER" id="PTHR33136">
    <property type="entry name" value="RAPID ALKALINIZATION FACTOR-LIKE"/>
    <property type="match status" value="1"/>
</dbReference>
<keyword evidence="9" id="KW-1185">Reference proteome</keyword>
<keyword evidence="4" id="KW-0372">Hormone</keyword>
<feature type="signal peptide" evidence="7">
    <location>
        <begin position="1"/>
        <end position="21"/>
    </location>
</feature>
<dbReference type="GO" id="GO:0009506">
    <property type="term" value="C:plasmodesma"/>
    <property type="evidence" value="ECO:0007669"/>
    <property type="project" value="TreeGrafter"/>
</dbReference>